<proteinExistence type="predicted"/>
<dbReference type="InterPro" id="IPR036286">
    <property type="entry name" value="LexA/Signal_pep-like_sf"/>
</dbReference>
<dbReference type="CDD" id="cd06530">
    <property type="entry name" value="S26_SPase_I"/>
    <property type="match status" value="1"/>
</dbReference>
<evidence type="ECO:0000256" key="6">
    <source>
        <dbReference type="SAM" id="MobiDB-lite"/>
    </source>
</evidence>
<protein>
    <recommendedName>
        <fullName evidence="5">Signal peptidase I</fullName>
        <ecNumber evidence="5">3.4.21.89</ecNumber>
    </recommendedName>
</protein>
<evidence type="ECO:0000256" key="2">
    <source>
        <dbReference type="ARBA" id="ARBA00022692"/>
    </source>
</evidence>
<keyword evidence="4 7" id="KW-0472">Membrane</keyword>
<sequence>MSASEAREWAWFTASVLARIVLGTFVVAVLWSVLPIAFGWTSAVVVSGSMLPKIRPGDVAIAGPVRAADLRPGMPVLVENPAKPGRLLLHRVVRRNTDGTLVTKGDANPTTDSMPVPAAAVRGLPRLLIRWIGLPVYWHGRGEDRKVLATVALTLALLVVATRQEDDAAAPRHARRPQHRRARFRWDPAMPNRKV</sequence>
<dbReference type="InterPro" id="IPR019533">
    <property type="entry name" value="Peptidase_S26"/>
</dbReference>
<dbReference type="EC" id="3.4.21.89" evidence="5"/>
<keyword evidence="2 7" id="KW-0812">Transmembrane</keyword>
<dbReference type="NCBIfam" id="TIGR02228">
    <property type="entry name" value="sigpep_I_arch"/>
    <property type="match status" value="1"/>
</dbReference>
<evidence type="ECO:0000256" key="7">
    <source>
        <dbReference type="SAM" id="Phobius"/>
    </source>
</evidence>
<reference evidence="8 9" key="1">
    <citation type="submission" date="2020-08" db="EMBL/GenBank/DDBJ databases">
        <title>Whole genome shotgun sequence of Actinoplanes ianthinogenes NBRC 13996.</title>
        <authorList>
            <person name="Komaki H."/>
            <person name="Tamura T."/>
        </authorList>
    </citation>
    <scope>NUCLEOTIDE SEQUENCE [LARGE SCALE GENOMIC DNA]</scope>
    <source>
        <strain evidence="8 9">NBRC 13996</strain>
    </source>
</reference>
<accession>A0ABM7LM73</accession>
<evidence type="ECO:0000313" key="8">
    <source>
        <dbReference type="EMBL" id="BCJ40349.1"/>
    </source>
</evidence>
<evidence type="ECO:0000313" key="9">
    <source>
        <dbReference type="Proteomes" id="UP000676967"/>
    </source>
</evidence>
<dbReference type="InterPro" id="IPR001733">
    <property type="entry name" value="Peptidase_S26B"/>
</dbReference>
<feature type="compositionally biased region" description="Basic residues" evidence="6">
    <location>
        <begin position="172"/>
        <end position="183"/>
    </location>
</feature>
<name>A0ABM7LM73_9ACTN</name>
<organism evidence="8 9">
    <name type="scientific">Actinoplanes ianthinogenes</name>
    <dbReference type="NCBI Taxonomy" id="122358"/>
    <lineage>
        <taxon>Bacteria</taxon>
        <taxon>Bacillati</taxon>
        <taxon>Actinomycetota</taxon>
        <taxon>Actinomycetes</taxon>
        <taxon>Micromonosporales</taxon>
        <taxon>Micromonosporaceae</taxon>
        <taxon>Actinoplanes</taxon>
    </lineage>
</organism>
<keyword evidence="9" id="KW-1185">Reference proteome</keyword>
<gene>
    <name evidence="8" type="ORF">Aiant_10060</name>
</gene>
<feature type="region of interest" description="Disordered" evidence="6">
    <location>
        <begin position="166"/>
        <end position="195"/>
    </location>
</feature>
<keyword evidence="3 7" id="KW-1133">Transmembrane helix</keyword>
<evidence type="ECO:0000256" key="3">
    <source>
        <dbReference type="ARBA" id="ARBA00022989"/>
    </source>
</evidence>
<evidence type="ECO:0000256" key="1">
    <source>
        <dbReference type="ARBA" id="ARBA00004370"/>
    </source>
</evidence>
<feature type="transmembrane region" description="Helical" evidence="7">
    <location>
        <begin position="20"/>
        <end position="46"/>
    </location>
</feature>
<dbReference type="SUPFAM" id="SSF51306">
    <property type="entry name" value="LexA/Signal peptidase"/>
    <property type="match status" value="1"/>
</dbReference>
<evidence type="ECO:0000256" key="4">
    <source>
        <dbReference type="ARBA" id="ARBA00023136"/>
    </source>
</evidence>
<dbReference type="EMBL" id="AP023356">
    <property type="protein sequence ID" value="BCJ40349.1"/>
    <property type="molecule type" value="Genomic_DNA"/>
</dbReference>
<comment type="subcellular location">
    <subcellularLocation>
        <location evidence="1">Membrane</location>
    </subcellularLocation>
</comment>
<evidence type="ECO:0000256" key="5">
    <source>
        <dbReference type="NCBIfam" id="TIGR02228"/>
    </source>
</evidence>
<dbReference type="Proteomes" id="UP000676967">
    <property type="component" value="Chromosome"/>
</dbReference>
<dbReference type="RefSeq" id="WP_189331157.1">
    <property type="nucleotide sequence ID" value="NZ_AP023356.1"/>
</dbReference>